<gene>
    <name evidence="1" type="ORF">MRB53_029873</name>
</gene>
<sequence length="232" mass="26522">MVPTKEKSAKTAVNKGAWTAEEDEKLIKCIEIYGERRWQSVPSKAGLNRNGKSCRLRWLNYLRPNIKRGNISDQEEDLIIRLHKLLGNRWSLIARRLPGRTDNEIKNYWNSHLSKKINKPNEKKGPKSHKSRRVLQGNGGLSENDPSIIEDEHQRDEFDVEEFFDFSRDGVVGGLLGSSVEQPMERFDGFASKKGSFSLEWVRDFLDVEEVLCGFPCNEGIGEEINNPVPPV</sequence>
<evidence type="ECO:0000313" key="2">
    <source>
        <dbReference type="Proteomes" id="UP001234297"/>
    </source>
</evidence>
<name>A0ACC2KK56_PERAE</name>
<comment type="caution">
    <text evidence="1">The sequence shown here is derived from an EMBL/GenBank/DDBJ whole genome shotgun (WGS) entry which is preliminary data.</text>
</comment>
<reference evidence="1 2" key="1">
    <citation type="journal article" date="2022" name="Hortic Res">
        <title>A haplotype resolved chromosomal level avocado genome allows analysis of novel avocado genes.</title>
        <authorList>
            <person name="Nath O."/>
            <person name="Fletcher S.J."/>
            <person name="Hayward A."/>
            <person name="Shaw L.M."/>
            <person name="Masouleh A.K."/>
            <person name="Furtado A."/>
            <person name="Henry R.J."/>
            <person name="Mitter N."/>
        </authorList>
    </citation>
    <scope>NUCLEOTIDE SEQUENCE [LARGE SCALE GENOMIC DNA]</scope>
    <source>
        <strain evidence="2">cv. Hass</strain>
    </source>
</reference>
<protein>
    <submittedName>
        <fullName evidence="1">Uncharacterized protein</fullName>
    </submittedName>
</protein>
<evidence type="ECO:0000313" key="1">
    <source>
        <dbReference type="EMBL" id="KAJ8621344.1"/>
    </source>
</evidence>
<proteinExistence type="predicted"/>
<keyword evidence="2" id="KW-1185">Reference proteome</keyword>
<dbReference type="EMBL" id="CM056817">
    <property type="protein sequence ID" value="KAJ8621344.1"/>
    <property type="molecule type" value="Genomic_DNA"/>
</dbReference>
<dbReference type="Proteomes" id="UP001234297">
    <property type="component" value="Chromosome 9"/>
</dbReference>
<accession>A0ACC2KK56</accession>
<organism evidence="1 2">
    <name type="scientific">Persea americana</name>
    <name type="common">Avocado</name>
    <dbReference type="NCBI Taxonomy" id="3435"/>
    <lineage>
        <taxon>Eukaryota</taxon>
        <taxon>Viridiplantae</taxon>
        <taxon>Streptophyta</taxon>
        <taxon>Embryophyta</taxon>
        <taxon>Tracheophyta</taxon>
        <taxon>Spermatophyta</taxon>
        <taxon>Magnoliopsida</taxon>
        <taxon>Magnoliidae</taxon>
        <taxon>Laurales</taxon>
        <taxon>Lauraceae</taxon>
        <taxon>Persea</taxon>
    </lineage>
</organism>